<evidence type="ECO:0000313" key="2">
    <source>
        <dbReference type="Proteomes" id="UP000195152"/>
    </source>
</evidence>
<dbReference type="RefSeq" id="WP_000867866.1">
    <property type="nucleotide sequence ID" value="NZ_NFCF01000073.1"/>
</dbReference>
<organism evidence="1 2">
    <name type="scientific">Bacillus thuringiensis serovar mexicanensis</name>
    <dbReference type="NCBI Taxonomy" id="180868"/>
    <lineage>
        <taxon>Bacteria</taxon>
        <taxon>Bacillati</taxon>
        <taxon>Bacillota</taxon>
        <taxon>Bacilli</taxon>
        <taxon>Bacillales</taxon>
        <taxon>Bacillaceae</taxon>
        <taxon>Bacillus</taxon>
        <taxon>Bacillus cereus group</taxon>
    </lineage>
</organism>
<proteinExistence type="predicted"/>
<sequence length="104" mass="12065">MKVNVNLPETDERIRKHLRYLILVHIFNETVKLPDLCQQNGILPRQLYRAFKGESSYRSQSSVAHTLIKALPYEVRESDIEQANYLLDLVCEYLLAADSEGEDK</sequence>
<name>A0A242W8V8_BACTU</name>
<dbReference type="EMBL" id="NFCF01000073">
    <property type="protein sequence ID" value="OTW48124.1"/>
    <property type="molecule type" value="Genomic_DNA"/>
</dbReference>
<dbReference type="Proteomes" id="UP000195152">
    <property type="component" value="Unassembled WGS sequence"/>
</dbReference>
<protein>
    <submittedName>
        <fullName evidence="1">Uncharacterized protein</fullName>
    </submittedName>
</protein>
<reference evidence="1 2" key="1">
    <citation type="submission" date="2016-10" db="EMBL/GenBank/DDBJ databases">
        <title>Comparative genomics of Bacillus thuringiensis reveals a path to pathogens against multiple invertebrate hosts.</title>
        <authorList>
            <person name="Zheng J."/>
            <person name="Gao Q."/>
            <person name="Liu H."/>
            <person name="Peng D."/>
            <person name="Ruan L."/>
            <person name="Sun M."/>
        </authorList>
    </citation>
    <scope>NUCLEOTIDE SEQUENCE [LARGE SCALE GENOMIC DNA]</scope>
    <source>
        <strain evidence="1">BGSC 4AC1</strain>
    </source>
</reference>
<comment type="caution">
    <text evidence="1">The sequence shown here is derived from an EMBL/GenBank/DDBJ whole genome shotgun (WGS) entry which is preliminary data.</text>
</comment>
<evidence type="ECO:0000313" key="1">
    <source>
        <dbReference type="EMBL" id="OTW48124.1"/>
    </source>
</evidence>
<accession>A0A242W8V8</accession>
<gene>
    <name evidence="1" type="ORF">BK699_13160</name>
</gene>
<dbReference type="AlphaFoldDB" id="A0A242W8V8"/>